<dbReference type="EMBL" id="MN642089">
    <property type="protein sequence ID" value="QGH72082.1"/>
    <property type="molecule type" value="Genomic_DNA"/>
</dbReference>
<evidence type="ECO:0000313" key="1">
    <source>
        <dbReference type="EMBL" id="QGH72082.1"/>
    </source>
</evidence>
<dbReference type="Proteomes" id="UP000464669">
    <property type="component" value="Segment"/>
</dbReference>
<keyword evidence="2" id="KW-1185">Reference proteome</keyword>
<sequence length="371" mass="40463">MSTLVQRASLFEGVDLNNKLQEASRSMTETVSGLTNQLVNPFKVVTEATESGVALISEKQSQIASNISAYKSQALTGINNAIKGLTGGLLNIGDIGSIVTYQDGFKVNTDELLRLGSKGLGFNINSMRDLKQQIGNGFIDELDKMTGGLASGLFYADGTKLHIADGWEMNMGMSLIDFLGKDDPDGFGTIVNVAAMNSILNTMLDKTIGYGMWQGYGNYGNMYLFQSDYHDQLIDSLGLAIGRGDCKSIQVIFDIIKQEGINKVKAKYPELIEQMLSNFTFSSDEDASNYQEIKVLLLQVIETVGGKDWYQYPTSFGPATNLALVNFISDDAKLLLGEETNLVPLLCSSGIFIDQSAPDVFMQDFPKAVKF</sequence>
<gene>
    <name evidence="1" type="ORF">N1M2_219</name>
</gene>
<protein>
    <submittedName>
        <fullName evidence="1">Putative virion structural protein</fullName>
    </submittedName>
</protein>
<reference evidence="1 2" key="1">
    <citation type="submission" date="2019-11" db="EMBL/GenBank/DDBJ databases">
        <authorList>
            <person name="Lewis R."/>
            <person name="Clooney A.G."/>
            <person name="Stockdale S.R."/>
            <person name="Buttimer C."/>
            <person name="Draper L.A."/>
            <person name="Ross R.P."/>
            <person name="Hill C."/>
        </authorList>
    </citation>
    <scope>NUCLEOTIDE SEQUENCE [LARGE SCALE GENOMIC DNA]</scope>
</reference>
<name>A0A6B7ZFB6_9CAUD</name>
<organism evidence="1 2">
    <name type="scientific">Klebsiella phage N1M2</name>
    <dbReference type="NCBI Taxonomy" id="2664939"/>
    <lineage>
        <taxon>Viruses</taxon>
        <taxon>Duplodnaviria</taxon>
        <taxon>Heunggongvirae</taxon>
        <taxon>Uroviricota</taxon>
        <taxon>Caudoviricetes</taxon>
        <taxon>Chimalliviridae</taxon>
        <taxon>Nimduovirus</taxon>
        <taxon>Nimduovirus N1M2</taxon>
    </lineage>
</organism>
<proteinExistence type="predicted"/>
<evidence type="ECO:0000313" key="2">
    <source>
        <dbReference type="Proteomes" id="UP000464669"/>
    </source>
</evidence>
<accession>A0A6B7ZFB6</accession>